<keyword evidence="1" id="KW-0175">Coiled coil</keyword>
<feature type="compositionally biased region" description="Polar residues" evidence="2">
    <location>
        <begin position="65"/>
        <end position="74"/>
    </location>
</feature>
<feature type="compositionally biased region" description="Acidic residues" evidence="2">
    <location>
        <begin position="78"/>
        <end position="91"/>
    </location>
</feature>
<dbReference type="AlphaFoldDB" id="A0AAD8T5M8"/>
<evidence type="ECO:0000256" key="1">
    <source>
        <dbReference type="SAM" id="Coils"/>
    </source>
</evidence>
<name>A0AAD8T5M8_LOLMU</name>
<organism evidence="3 4">
    <name type="scientific">Lolium multiflorum</name>
    <name type="common">Italian ryegrass</name>
    <name type="synonym">Lolium perenne subsp. multiflorum</name>
    <dbReference type="NCBI Taxonomy" id="4521"/>
    <lineage>
        <taxon>Eukaryota</taxon>
        <taxon>Viridiplantae</taxon>
        <taxon>Streptophyta</taxon>
        <taxon>Embryophyta</taxon>
        <taxon>Tracheophyta</taxon>
        <taxon>Spermatophyta</taxon>
        <taxon>Magnoliopsida</taxon>
        <taxon>Liliopsida</taxon>
        <taxon>Poales</taxon>
        <taxon>Poaceae</taxon>
        <taxon>BOP clade</taxon>
        <taxon>Pooideae</taxon>
        <taxon>Poodae</taxon>
        <taxon>Poeae</taxon>
        <taxon>Poeae Chloroplast Group 2 (Poeae type)</taxon>
        <taxon>Loliodinae</taxon>
        <taxon>Loliinae</taxon>
        <taxon>Lolium</taxon>
    </lineage>
</organism>
<evidence type="ECO:0000256" key="2">
    <source>
        <dbReference type="SAM" id="MobiDB-lite"/>
    </source>
</evidence>
<dbReference type="Proteomes" id="UP001231189">
    <property type="component" value="Unassembled WGS sequence"/>
</dbReference>
<accession>A0AAD8T5M8</accession>
<feature type="region of interest" description="Disordered" evidence="2">
    <location>
        <begin position="51"/>
        <end position="148"/>
    </location>
</feature>
<evidence type="ECO:0000313" key="3">
    <source>
        <dbReference type="EMBL" id="KAK1670557.1"/>
    </source>
</evidence>
<feature type="compositionally biased region" description="Polar residues" evidence="2">
    <location>
        <begin position="129"/>
        <end position="138"/>
    </location>
</feature>
<proteinExistence type="predicted"/>
<comment type="caution">
    <text evidence="3">The sequence shown here is derived from an EMBL/GenBank/DDBJ whole genome shotgun (WGS) entry which is preliminary data.</text>
</comment>
<feature type="coiled-coil region" evidence="1">
    <location>
        <begin position="191"/>
        <end position="225"/>
    </location>
</feature>
<feature type="compositionally biased region" description="Acidic residues" evidence="2">
    <location>
        <begin position="99"/>
        <end position="111"/>
    </location>
</feature>
<keyword evidence="4" id="KW-1185">Reference proteome</keyword>
<gene>
    <name evidence="3" type="ORF">QYE76_058716</name>
</gene>
<sequence length="443" mass="49171">MSQPHQLWLYVGKDDKSRVSSADLSNDELRDEVRRLTCLSMKDNIVLTSARPPYDLKHLPPEASTVAQCYPPSTESGVEPEDDDDDSEETEDVQHILEDSDVQEDEAPEDDAFTKSRRCKRINEDLITTAESSPSGQDNDTDEIAPPPPAVKVDAVVDFAEQFTRLESENAHLRKTIKTSADQVLEANRLTADARNENILLKDELKKLKQKMKDEQDARREAAIAADEQEGVLRESIANLLGAADITINRAHKLREDSMSDALSLATESNVQVLGLLQRTKGALSRLFSMIFPKMKQDKTLGEMADAFLVDPSEPVEIPSSSFRADASLNPSASDDSDLVRRLRDQISRLNKDITTLHAMAALVKRKSEIATDIEQHALDRLCVATESLSCNIPSFVKEVHSILQCDVGSSFGVRGHPRGFKLNIGWQNCFGSVYQEERGVLG</sequence>
<protein>
    <submittedName>
        <fullName evidence="3">Uncharacterized protein</fullName>
    </submittedName>
</protein>
<evidence type="ECO:0000313" key="4">
    <source>
        <dbReference type="Proteomes" id="UP001231189"/>
    </source>
</evidence>
<dbReference type="EMBL" id="JAUUTY010000003">
    <property type="protein sequence ID" value="KAK1670557.1"/>
    <property type="molecule type" value="Genomic_DNA"/>
</dbReference>
<reference evidence="3" key="1">
    <citation type="submission" date="2023-07" db="EMBL/GenBank/DDBJ databases">
        <title>A chromosome-level genome assembly of Lolium multiflorum.</title>
        <authorList>
            <person name="Chen Y."/>
            <person name="Copetti D."/>
            <person name="Kolliker R."/>
            <person name="Studer B."/>
        </authorList>
    </citation>
    <scope>NUCLEOTIDE SEQUENCE</scope>
    <source>
        <strain evidence="3">02402/16</strain>
        <tissue evidence="3">Leaf</tissue>
    </source>
</reference>